<dbReference type="PATRIC" id="fig|992073.3.peg.78"/>
<accession>J0PLC9</accession>
<evidence type="ECO:0000313" key="1">
    <source>
        <dbReference type="EMBL" id="EJB99380.1"/>
    </source>
</evidence>
<proteinExistence type="predicted"/>
<evidence type="ECO:0000313" key="2">
    <source>
        <dbReference type="Proteomes" id="UP000004326"/>
    </source>
</evidence>
<dbReference type="EMBL" id="AKPJ01000001">
    <property type="protein sequence ID" value="EJB99380.1"/>
    <property type="molecule type" value="Genomic_DNA"/>
</dbReference>
<dbReference type="Proteomes" id="UP000004326">
    <property type="component" value="Unassembled WGS sequence"/>
</dbReference>
<sequence>MFGLSLDHVKNSQNNYTNEKNISRQIPCFIGFICLLCFLV</sequence>
<gene>
    <name evidence="1" type="ORF">HPHPP2_0080</name>
</gene>
<organism evidence="1 2">
    <name type="scientific">Helicobacter pylori Hp P-2</name>
    <dbReference type="NCBI Taxonomy" id="992073"/>
    <lineage>
        <taxon>Bacteria</taxon>
        <taxon>Pseudomonadati</taxon>
        <taxon>Campylobacterota</taxon>
        <taxon>Epsilonproteobacteria</taxon>
        <taxon>Campylobacterales</taxon>
        <taxon>Helicobacteraceae</taxon>
        <taxon>Helicobacter</taxon>
    </lineage>
</organism>
<reference evidence="1 2" key="1">
    <citation type="journal article" date="2013" name="Pathog. Dis.">
        <title>Genome sequences of 65 Helicobacter pylori strains isolated from asymptomatic individuals and patients with gastric cancer, peptic ulcer disease, or gastritis.</title>
        <authorList>
            <person name="Blanchard T.G."/>
            <person name="Czinn S.J."/>
            <person name="Correa P."/>
            <person name="Nakazawa T."/>
            <person name="Keelan M."/>
            <person name="Morningstar L."/>
            <person name="Santana-Cruz I."/>
            <person name="Maroo A."/>
            <person name="McCracken C."/>
            <person name="Shefchek K."/>
            <person name="Daugherty S."/>
            <person name="Song Y."/>
            <person name="Fraser C.M."/>
            <person name="Fricke W.F."/>
        </authorList>
    </citation>
    <scope>NUCLEOTIDE SEQUENCE [LARGE SCALE GENOMIC DNA]</scope>
    <source>
        <strain evidence="1 2">Hp P-2</strain>
    </source>
</reference>
<protein>
    <submittedName>
        <fullName evidence="1">Uncharacterized protein</fullName>
    </submittedName>
</protein>
<comment type="caution">
    <text evidence="1">The sequence shown here is derived from an EMBL/GenBank/DDBJ whole genome shotgun (WGS) entry which is preliminary data.</text>
</comment>
<name>J0PLC9_HELPX</name>
<dbReference type="AlphaFoldDB" id="J0PLC9"/>